<dbReference type="Proteomes" id="UP001247620">
    <property type="component" value="Unassembled WGS sequence"/>
</dbReference>
<evidence type="ECO:0000313" key="2">
    <source>
        <dbReference type="Proteomes" id="UP001247620"/>
    </source>
</evidence>
<comment type="caution">
    <text evidence="1">The sequence shown here is derived from an EMBL/GenBank/DDBJ whole genome shotgun (WGS) entry which is preliminary data.</text>
</comment>
<dbReference type="EMBL" id="JAVDUU010000003">
    <property type="protein sequence ID" value="MDR6942956.1"/>
    <property type="molecule type" value="Genomic_DNA"/>
</dbReference>
<evidence type="ECO:0008006" key="3">
    <source>
        <dbReference type="Google" id="ProtNLM"/>
    </source>
</evidence>
<sequence length="391" mass="44896">MADYVHDPLRELTEIRNQLSYTKRLGFLFGAGTSKAMGISDINALTKKIEESLDATNKAFFSTVKASLDADQQHIEAILNQIRLIRQITSDKKAKVYEGITGEDAKKLDKTICDSIYKIISTEEEGANVSIARKFISWLNWMSRDFVKEIFTTNYDMILEKSFENLLIPFYDGFVGSFEPFFAHETLDSKSRFDKPPVSWIRIWKLHGSLGWFWKLNEDKKTYRVIRLSSGAKDKYPDSELVIYPSRDKYESSRKQPFTSYFDRLKESLISGEGIFIISGYSFSDEHVNEVIFNGLNQNNRLHIIAFFYADEPLDNLVKHTKNVPNFTLIGPTKASISGMYGKWTLAKDGELVDPFWDKTNSKLKLGDFKELVNFLILSSGLKDKIDTHVK</sequence>
<accession>A0ABU1TCF9</accession>
<name>A0ABU1TCF9_9SPHI</name>
<evidence type="ECO:0000313" key="1">
    <source>
        <dbReference type="EMBL" id="MDR6942956.1"/>
    </source>
</evidence>
<organism evidence="1 2">
    <name type="scientific">Mucilaginibacter pocheonensis</name>
    <dbReference type="NCBI Taxonomy" id="398050"/>
    <lineage>
        <taxon>Bacteria</taxon>
        <taxon>Pseudomonadati</taxon>
        <taxon>Bacteroidota</taxon>
        <taxon>Sphingobacteriia</taxon>
        <taxon>Sphingobacteriales</taxon>
        <taxon>Sphingobacteriaceae</taxon>
        <taxon>Mucilaginibacter</taxon>
    </lineage>
</organism>
<proteinExistence type="predicted"/>
<dbReference type="RefSeq" id="WP_310096536.1">
    <property type="nucleotide sequence ID" value="NZ_JAVDUU010000003.1"/>
</dbReference>
<protein>
    <recommendedName>
        <fullName evidence="3">SIR2-like domain-containing protein</fullName>
    </recommendedName>
</protein>
<dbReference type="SUPFAM" id="SSF52467">
    <property type="entry name" value="DHS-like NAD/FAD-binding domain"/>
    <property type="match status" value="1"/>
</dbReference>
<dbReference type="Pfam" id="PF13289">
    <property type="entry name" value="SIR2_2"/>
    <property type="match status" value="1"/>
</dbReference>
<reference evidence="1 2" key="1">
    <citation type="submission" date="2023-07" db="EMBL/GenBank/DDBJ databases">
        <title>Sorghum-associated microbial communities from plants grown in Nebraska, USA.</title>
        <authorList>
            <person name="Schachtman D."/>
        </authorList>
    </citation>
    <scope>NUCLEOTIDE SEQUENCE [LARGE SCALE GENOMIC DNA]</scope>
    <source>
        <strain evidence="1 2">3262</strain>
    </source>
</reference>
<dbReference type="InterPro" id="IPR029035">
    <property type="entry name" value="DHS-like_NAD/FAD-binding_dom"/>
</dbReference>
<keyword evidence="2" id="KW-1185">Reference proteome</keyword>
<gene>
    <name evidence="1" type="ORF">J2W55_002809</name>
</gene>